<dbReference type="PANTHER" id="PTHR23335:SF1">
    <property type="entry name" value="CALMODULIN-BINDING TRANSCRIPTION ACTIVATOR, ISOFORM F"/>
    <property type="match status" value="1"/>
</dbReference>
<keyword evidence="12" id="KW-0804">Transcription</keyword>
<dbReference type="Gene3D" id="1.20.5.190">
    <property type="match status" value="1"/>
</dbReference>
<dbReference type="Gene3D" id="1.25.40.20">
    <property type="entry name" value="Ankyrin repeat-containing domain"/>
    <property type="match status" value="1"/>
</dbReference>
<dbReference type="SUPFAM" id="SSF52540">
    <property type="entry name" value="P-loop containing nucleoside triphosphate hydrolases"/>
    <property type="match status" value="1"/>
</dbReference>
<evidence type="ECO:0000256" key="8">
    <source>
        <dbReference type="ARBA" id="ARBA00023043"/>
    </source>
</evidence>
<dbReference type="SMART" id="SM01076">
    <property type="entry name" value="CG-1"/>
    <property type="match status" value="1"/>
</dbReference>
<protein>
    <submittedName>
        <fullName evidence="16">(wild Malaysian banana) hypothetical protein</fullName>
    </submittedName>
</protein>
<proteinExistence type="inferred from homology"/>
<dbReference type="EnsemblPlants" id="Ma09_t01300.1">
    <property type="protein sequence ID" value="Ma09_p01300.1"/>
    <property type="gene ID" value="Ma09_g01300"/>
</dbReference>
<dbReference type="GO" id="GO:0006357">
    <property type="term" value="P:regulation of transcription by RNA polymerase II"/>
    <property type="evidence" value="ECO:0000318"/>
    <property type="project" value="GO_Central"/>
</dbReference>
<evidence type="ECO:0000256" key="14">
    <source>
        <dbReference type="PROSITE-ProRule" id="PRU00023"/>
    </source>
</evidence>
<evidence type="ECO:0000256" key="9">
    <source>
        <dbReference type="ARBA" id="ARBA00023054"/>
    </source>
</evidence>
<reference evidence="16" key="1">
    <citation type="submission" date="2021-03" db="EMBL/GenBank/DDBJ databases">
        <authorList>
            <consortium name="Genoscope - CEA"/>
            <person name="William W."/>
        </authorList>
    </citation>
    <scope>NUCLEOTIDE SEQUENCE</scope>
    <source>
        <strain evidence="16">Doubled-haploid Pahang</strain>
    </source>
</reference>
<dbReference type="GO" id="GO:0005516">
    <property type="term" value="F:calmodulin binding"/>
    <property type="evidence" value="ECO:0007669"/>
    <property type="project" value="UniProtKB-KW"/>
</dbReference>
<evidence type="ECO:0000256" key="10">
    <source>
        <dbReference type="ARBA" id="ARBA00023125"/>
    </source>
</evidence>
<keyword evidence="11" id="KW-0010">Activator</keyword>
<dbReference type="AlphaFoldDB" id="A0A804KEP7"/>
<accession>A0A804KEP7</accession>
<dbReference type="PANTHER" id="PTHR23335">
    <property type="entry name" value="CALMODULIN-BINDING TRANSCRIPTION ACTIVATOR CAMTA"/>
    <property type="match status" value="1"/>
</dbReference>
<reference evidence="17" key="2">
    <citation type="submission" date="2021-05" db="UniProtKB">
        <authorList>
            <consortium name="EnsemblPlants"/>
        </authorList>
    </citation>
    <scope>IDENTIFICATION</scope>
    <source>
        <strain evidence="17">subsp. malaccensis</strain>
    </source>
</reference>
<evidence type="ECO:0000313" key="17">
    <source>
        <dbReference type="EnsemblPlants" id="Ma09_p01300.1"/>
    </source>
</evidence>
<keyword evidence="8 14" id="KW-0040">ANK repeat</keyword>
<dbReference type="EMBL" id="HG996474">
    <property type="protein sequence ID" value="CAG1833878.1"/>
    <property type="molecule type" value="Genomic_DNA"/>
</dbReference>
<dbReference type="Pfam" id="PF01833">
    <property type="entry name" value="TIG"/>
    <property type="match status" value="1"/>
</dbReference>
<dbReference type="Gramene" id="Ma09_t01300.1">
    <property type="protein sequence ID" value="Ma09_p01300.1"/>
    <property type="gene ID" value="Ma09_g01300"/>
</dbReference>
<evidence type="ECO:0000256" key="2">
    <source>
        <dbReference type="ARBA" id="ARBA00008267"/>
    </source>
</evidence>
<gene>
    <name evidence="16" type="ORF">GSMUA_219830.1</name>
</gene>
<dbReference type="PROSITE" id="PS50088">
    <property type="entry name" value="ANK_REPEAT"/>
    <property type="match status" value="1"/>
</dbReference>
<dbReference type="InterPro" id="IPR036770">
    <property type="entry name" value="Ankyrin_rpt-contain_sf"/>
</dbReference>
<keyword evidence="6" id="KW-0112">Calmodulin-binding</keyword>
<evidence type="ECO:0000313" key="16">
    <source>
        <dbReference type="EMBL" id="CAG1833878.1"/>
    </source>
</evidence>
<keyword evidence="4" id="KW-0677">Repeat</keyword>
<evidence type="ECO:0000256" key="3">
    <source>
        <dbReference type="ARBA" id="ARBA00022553"/>
    </source>
</evidence>
<evidence type="ECO:0000313" key="18">
    <source>
        <dbReference type="Proteomes" id="UP000012960"/>
    </source>
</evidence>
<evidence type="ECO:0000256" key="6">
    <source>
        <dbReference type="ARBA" id="ARBA00022860"/>
    </source>
</evidence>
<dbReference type="InterPro" id="IPR000048">
    <property type="entry name" value="IQ_motif_EF-hand-BS"/>
</dbReference>
<evidence type="ECO:0000256" key="11">
    <source>
        <dbReference type="ARBA" id="ARBA00023159"/>
    </source>
</evidence>
<dbReference type="Pfam" id="PF00612">
    <property type="entry name" value="IQ"/>
    <property type="match status" value="2"/>
</dbReference>
<evidence type="ECO:0000259" key="15">
    <source>
        <dbReference type="PROSITE" id="PS51437"/>
    </source>
</evidence>
<sequence length="1060" mass="118978">MQHGFDINVLCQEAQKRWLKPSEVFFILQNYKQFPLTPEPPHLPPSGSLFLFNRKVLRFFRKDGYMWRKKKDGRTIGEAHERLKVGNVDALSCYYAHGEQNPYFQRRIFWMLDPAYGHIVLVHYREVAEGRYVSGSISNFSTESCSNLNQTTSIINADKGINSGTTELNEPYYSPGSTEEVSSKFVLENFEANRNNLLDRLENPDKKPQPEVNQALRNLAAQLSLDDDDDDDSIYFREVLPAYSTQNESTLGLGHLHYEQTEFSQAHENLLQGLELRGHGEINEAEKQQSYATTQLPKVLGDHGAKQSEPLYLESPSWTDVLTSSSSSAGVNRHGRNSNFLALNGILDSSIPKDTLRPFLDREKISANSFVPSENLDCYKAVDQSNGHEILESDLHLQLSATRRFLLGSENSIESPSSVSHLKASDIHHTSGEITYEASSRKENSTDWMGTIPVTPGNTTYTSEFSSMLFDNNHFGASLGTDSSLTVAQKQRFSIREISPEWAFSYESTKVIITGDFLCNPLESPWAVMFGDIEVPSEIVQEGVLRCQTPQHSSGKVTLCVTSGNRESCSEVREFEFRTKPTTSSSGDICTTDAAKNSEELLLLARLVQMMLCGYDGSTIAKGAIETQLENSRKVNTTDERWQQIIEALQMGCDISLDTRDWIMQELLKDKLQNWLSLRRQSNEQTGCLLSKQEQGIIHLISGLGYEWGLGPILDFGVGINFRDSNGWTALHWAAHYGREKMVAALLAAGASAGLVTDPTTQDPLGKTPGFLASATGQKGLAGYLSEVALTSHLSSLVIEESEISKGSAEVEAERAVESISQRSVEIRGGTEDELSLKDSLAAVRNAAQAAARIQAAFRAHSFRKRQLKSAWSCDDYGMTPGDIQELSAASKGHRLYHGSHDHNFDKAALSIQKKYRGWKGRKDFLTLRQHVVKIQAHVRGHQVRKKYREFVWTVSVIEKVILRWRRKGVGLRGFRAEPEMVRDEEEEDITKIFRKQKVDAAVDEAVSRVLSMVESPDARQQYRRMLGRYHEAKAEFSNSDEATSRLRDDLEAIDNDFIY</sequence>
<dbReference type="SMART" id="SM00015">
    <property type="entry name" value="IQ"/>
    <property type="match status" value="3"/>
</dbReference>
<dbReference type="PROSITE" id="PS50096">
    <property type="entry name" value="IQ"/>
    <property type="match status" value="3"/>
</dbReference>
<evidence type="ECO:0000256" key="12">
    <source>
        <dbReference type="ARBA" id="ARBA00023163"/>
    </source>
</evidence>
<name>A0A804KEP7_MUSAM</name>
<dbReference type="FunCoup" id="A0A804KEP7">
    <property type="interactions" value="826"/>
</dbReference>
<dbReference type="InterPro" id="IPR002909">
    <property type="entry name" value="IPT_dom"/>
</dbReference>
<dbReference type="FunFam" id="2.60.40.10:FF:000314">
    <property type="entry name" value="Calmodulin-binding transcription activator 2"/>
    <property type="match status" value="1"/>
</dbReference>
<comment type="subcellular location">
    <subcellularLocation>
        <location evidence="1">Nucleus</location>
    </subcellularLocation>
</comment>
<keyword evidence="3" id="KW-0597">Phosphoprotein</keyword>
<keyword evidence="18" id="KW-1185">Reference proteome</keyword>
<dbReference type="SUPFAM" id="SSF81296">
    <property type="entry name" value="E set domains"/>
    <property type="match status" value="1"/>
</dbReference>
<dbReference type="InterPro" id="IPR002110">
    <property type="entry name" value="Ankyrin_rpt"/>
</dbReference>
<keyword evidence="9" id="KW-0175">Coiled coil</keyword>
<dbReference type="CDD" id="cd00102">
    <property type="entry name" value="IPT"/>
    <property type="match status" value="1"/>
</dbReference>
<dbReference type="GO" id="GO:0003712">
    <property type="term" value="F:transcription coregulator activity"/>
    <property type="evidence" value="ECO:0000318"/>
    <property type="project" value="GO_Central"/>
</dbReference>
<feature type="domain" description="CG-1" evidence="15">
    <location>
        <begin position="7"/>
        <end position="133"/>
    </location>
</feature>
<dbReference type="OrthoDB" id="407555at2759"/>
<dbReference type="PROSITE" id="PS50297">
    <property type="entry name" value="ANK_REP_REGION"/>
    <property type="match status" value="1"/>
</dbReference>
<dbReference type="GO" id="GO:0009409">
    <property type="term" value="P:response to cold"/>
    <property type="evidence" value="ECO:0007669"/>
    <property type="project" value="UniProtKB-ARBA"/>
</dbReference>
<dbReference type="InterPro" id="IPR027417">
    <property type="entry name" value="P-loop_NTPase"/>
</dbReference>
<feature type="repeat" description="ANK" evidence="14">
    <location>
        <begin position="726"/>
        <end position="758"/>
    </location>
</feature>
<evidence type="ECO:0000256" key="5">
    <source>
        <dbReference type="ARBA" id="ARBA00022837"/>
    </source>
</evidence>
<evidence type="ECO:0000256" key="7">
    <source>
        <dbReference type="ARBA" id="ARBA00023015"/>
    </source>
</evidence>
<dbReference type="Proteomes" id="UP000012960">
    <property type="component" value="Unplaced"/>
</dbReference>
<dbReference type="GO" id="GO:0005634">
    <property type="term" value="C:nucleus"/>
    <property type="evidence" value="ECO:0000318"/>
    <property type="project" value="GO_Central"/>
</dbReference>
<dbReference type="Pfam" id="PF03859">
    <property type="entry name" value="CG-1"/>
    <property type="match status" value="1"/>
</dbReference>
<dbReference type="SMART" id="SM00248">
    <property type="entry name" value="ANK"/>
    <property type="match status" value="1"/>
</dbReference>
<keyword evidence="7" id="KW-0805">Transcription regulation</keyword>
<evidence type="ECO:0000256" key="4">
    <source>
        <dbReference type="ARBA" id="ARBA00022737"/>
    </source>
</evidence>
<keyword evidence="13" id="KW-0539">Nucleus</keyword>
<keyword evidence="5" id="KW-0106">Calcium</keyword>
<dbReference type="GO" id="GO:0003690">
    <property type="term" value="F:double-stranded DNA binding"/>
    <property type="evidence" value="ECO:0000318"/>
    <property type="project" value="GO_Central"/>
</dbReference>
<keyword evidence="10" id="KW-0238">DNA-binding</keyword>
<dbReference type="InterPro" id="IPR005559">
    <property type="entry name" value="CG-1_dom"/>
</dbReference>
<comment type="similarity">
    <text evidence="2">Belongs to the CAMTA family.</text>
</comment>
<dbReference type="FunFam" id="1.20.5.190:FF:000003">
    <property type="entry name" value="Calmodulin-binding transcription activator 2"/>
    <property type="match status" value="1"/>
</dbReference>
<dbReference type="SUPFAM" id="SSF48403">
    <property type="entry name" value="Ankyrin repeat"/>
    <property type="match status" value="1"/>
</dbReference>
<organism evidence="17 18">
    <name type="scientific">Musa acuminata subsp. malaccensis</name>
    <name type="common">Wild banana</name>
    <name type="synonym">Musa malaccensis</name>
    <dbReference type="NCBI Taxonomy" id="214687"/>
    <lineage>
        <taxon>Eukaryota</taxon>
        <taxon>Viridiplantae</taxon>
        <taxon>Streptophyta</taxon>
        <taxon>Embryophyta</taxon>
        <taxon>Tracheophyta</taxon>
        <taxon>Spermatophyta</taxon>
        <taxon>Magnoliopsida</taxon>
        <taxon>Liliopsida</taxon>
        <taxon>Zingiberales</taxon>
        <taxon>Musaceae</taxon>
        <taxon>Musa</taxon>
    </lineage>
</organism>
<evidence type="ECO:0000256" key="1">
    <source>
        <dbReference type="ARBA" id="ARBA00004123"/>
    </source>
</evidence>
<dbReference type="Pfam" id="PF12796">
    <property type="entry name" value="Ank_2"/>
    <property type="match status" value="1"/>
</dbReference>
<dbReference type="OMA" id="ESAWACM"/>
<evidence type="ECO:0000256" key="13">
    <source>
        <dbReference type="ARBA" id="ARBA00023242"/>
    </source>
</evidence>
<dbReference type="PROSITE" id="PS51437">
    <property type="entry name" value="CG_1"/>
    <property type="match status" value="1"/>
</dbReference>
<dbReference type="InterPro" id="IPR014756">
    <property type="entry name" value="Ig_E-set"/>
</dbReference>
<dbReference type="InterPro" id="IPR013783">
    <property type="entry name" value="Ig-like_fold"/>
</dbReference>
<dbReference type="Gene3D" id="2.60.40.10">
    <property type="entry name" value="Immunoglobulins"/>
    <property type="match status" value="1"/>
</dbReference>